<dbReference type="Gene3D" id="3.55.10.10">
    <property type="entry name" value="Archease domain"/>
    <property type="match status" value="1"/>
</dbReference>
<dbReference type="GO" id="GO:0046872">
    <property type="term" value="F:metal ion binding"/>
    <property type="evidence" value="ECO:0007669"/>
    <property type="project" value="UniProtKB-KW"/>
</dbReference>
<dbReference type="KEGG" id="marh:Mia14_0106"/>
<dbReference type="InterPro" id="IPR023572">
    <property type="entry name" value="Archease_dom"/>
</dbReference>
<keyword evidence="2" id="KW-0819">tRNA processing</keyword>
<evidence type="ECO:0000313" key="7">
    <source>
        <dbReference type="Proteomes" id="UP000197679"/>
    </source>
</evidence>
<dbReference type="GeneID" id="33313666"/>
<organism evidence="6 7">
    <name type="scientific">Candidatus Mancarchaeum acidiphilum</name>
    <dbReference type="NCBI Taxonomy" id="1920749"/>
    <lineage>
        <taxon>Archaea</taxon>
        <taxon>Candidatus Micrarchaeota</taxon>
        <taxon>Candidatus Mancarchaeum</taxon>
    </lineage>
</organism>
<dbReference type="OrthoDB" id="8831at2157"/>
<accession>A0A218NLV8</accession>
<dbReference type="AlphaFoldDB" id="A0A218NLV8"/>
<evidence type="ECO:0000256" key="1">
    <source>
        <dbReference type="ARBA" id="ARBA00007963"/>
    </source>
</evidence>
<dbReference type="InterPro" id="IPR036820">
    <property type="entry name" value="Archease_dom_sf"/>
</dbReference>
<evidence type="ECO:0000313" key="6">
    <source>
        <dbReference type="EMBL" id="ASI13448.1"/>
    </source>
</evidence>
<reference evidence="6 7" key="1">
    <citation type="journal article" date="2017" name="Nat. Commun.">
        <title>'ARMAN' archaea depend on association with euryarchaeal host in culture and in situ.</title>
        <authorList>
            <person name="Golyshina O."/>
            <person name="Toshchakov S."/>
            <person name="Makarova K."/>
            <person name="Gavrilov S."/>
            <person name="Korzhenkov A."/>
            <person name="La Cono V."/>
            <person name="Arcadi E."/>
            <person name="Nechitaylo T."/>
            <person name="Ferrer M."/>
            <person name="Kublanov I."/>
            <person name="Wolf Y."/>
            <person name="Yakimov M."/>
            <person name="Golyshin P."/>
            <person name="Slesarev A."/>
            <person name="Kozyavkin S."/>
        </authorList>
    </citation>
    <scope>NUCLEOTIDE SEQUENCE [LARGE SCALE GENOMIC DNA]</scope>
    <source>
        <strain evidence="6 7">Mia14</strain>
    </source>
</reference>
<keyword evidence="7" id="KW-1185">Reference proteome</keyword>
<dbReference type="SUPFAM" id="SSF69819">
    <property type="entry name" value="MTH1598-like"/>
    <property type="match status" value="1"/>
</dbReference>
<keyword evidence="3" id="KW-0479">Metal-binding</keyword>
<feature type="domain" description="Archease" evidence="5">
    <location>
        <begin position="6"/>
        <end position="153"/>
    </location>
</feature>
<dbReference type="Proteomes" id="UP000197679">
    <property type="component" value="Chromosome"/>
</dbReference>
<keyword evidence="4" id="KW-0106">Calcium</keyword>
<dbReference type="RefSeq" id="WP_088819616.1">
    <property type="nucleotide sequence ID" value="NZ_CP019964.1"/>
</dbReference>
<evidence type="ECO:0000256" key="3">
    <source>
        <dbReference type="ARBA" id="ARBA00022723"/>
    </source>
</evidence>
<sequence length="153" mass="17736">MRFKKFEYQSHTADVEFLAYGRSFEKVLGNSILAMANTIANTRRINADARKWDSIKVYHIKLTERSEKGSYLDLLWYVLQDALSIADYRGLFIFRVSSIEMHNGKTKDNVRVELDAVKKQDKYSYIEVKGVSKYNMSLKFADGVYKADIVIDV</sequence>
<comment type="similarity">
    <text evidence="1">Belongs to the archease family.</text>
</comment>
<evidence type="ECO:0000256" key="2">
    <source>
        <dbReference type="ARBA" id="ARBA00022694"/>
    </source>
</evidence>
<gene>
    <name evidence="6" type="ORF">Mia14_0106</name>
</gene>
<dbReference type="EMBL" id="CP019964">
    <property type="protein sequence ID" value="ASI13448.1"/>
    <property type="molecule type" value="Genomic_DNA"/>
</dbReference>
<dbReference type="GO" id="GO:0008033">
    <property type="term" value="P:tRNA processing"/>
    <property type="evidence" value="ECO:0007669"/>
    <property type="project" value="UniProtKB-KW"/>
</dbReference>
<name>A0A218NLV8_9ARCH</name>
<evidence type="ECO:0000256" key="4">
    <source>
        <dbReference type="ARBA" id="ARBA00022837"/>
    </source>
</evidence>
<dbReference type="Pfam" id="PF01951">
    <property type="entry name" value="Archease"/>
    <property type="match status" value="1"/>
</dbReference>
<proteinExistence type="inferred from homology"/>
<protein>
    <submittedName>
        <fullName evidence="6">Archease</fullName>
    </submittedName>
</protein>
<evidence type="ECO:0000259" key="5">
    <source>
        <dbReference type="Pfam" id="PF01951"/>
    </source>
</evidence>